<gene>
    <name evidence="1" type="ORF">I4F81_006688</name>
</gene>
<keyword evidence="2" id="KW-1185">Reference proteome</keyword>
<evidence type="ECO:0000313" key="2">
    <source>
        <dbReference type="Proteomes" id="UP000798662"/>
    </source>
</evidence>
<evidence type="ECO:0000313" key="1">
    <source>
        <dbReference type="EMBL" id="KAK1864139.1"/>
    </source>
</evidence>
<sequence length="702" mass="74449">MAKSLPPGGVLGAFVAAPVGLPGRTAGPLVRAAACAASRSAAVWGTALAGAPADHAAPGPLVRRTGRGAAVRMADEPVESTAMVATPPPAAERPPPGPTPPALTYERVTGFRRFLQSWRLARVVRARVAKNSVLAFNLGGSLPETSPPSLPFRSAPATSLEAVTNALRHAAHDPRVSAVYIRLDGFACGWAKLQELRRHLDYFRAADKTVTMFMETGAEKEYYVALSADEVFVPPTGMLVLRGFMGGGSFLRGVLEKVGVDPQVQRRGVYKSAGDQLARKDMSDAQREVVESILDATYERFVSAVAEARSKEPADVRAFMDRAPFEMQEYEDEGYFKLMYEDEVLDLLKRRHNDGSEEKQLKAPLKSVSLKKYGRVSDKLLALSGKTRVAVVRASGAITSGQNGSSPVMGATLGSESVVAVIRKLRLDDKIKAVVLRIDSPGGSALASDVMWREIRKCCEVKPVIASMSDVAASGGYYMAMACPTIVAESGTITGSIGVLTAKPSLKKAYERIGYTKETFSRGALAELLVDDRPFSEEEADYFSRSTDAAYRSFVTKCAESRGMAYEDLHAVAQGRVWLGGQAASRGLVDHVGGLWTAVALAKQAADIPLEQNIKLVEARFGGGSLLARLGVGATASSAESGRGVTLASLSEPLALTEFDGSDESPLMRLVAGALVAPLMGLPGGGKLVGDALRSFMGRPGA</sequence>
<reference evidence="1" key="1">
    <citation type="submission" date="2019-11" db="EMBL/GenBank/DDBJ databases">
        <title>Nori genome reveals adaptations in red seaweeds to the harsh intertidal environment.</title>
        <authorList>
            <person name="Wang D."/>
            <person name="Mao Y."/>
        </authorList>
    </citation>
    <scope>NUCLEOTIDE SEQUENCE</scope>
    <source>
        <tissue evidence="1">Gametophyte</tissue>
    </source>
</reference>
<protein>
    <submittedName>
        <fullName evidence="1">Uncharacterized protein</fullName>
    </submittedName>
</protein>
<accession>A0ACC3C1D6</accession>
<dbReference type="EMBL" id="CM020619">
    <property type="protein sequence ID" value="KAK1864139.1"/>
    <property type="molecule type" value="Genomic_DNA"/>
</dbReference>
<proteinExistence type="predicted"/>
<name>A0ACC3C1D6_PYRYE</name>
<dbReference type="Proteomes" id="UP000798662">
    <property type="component" value="Chromosome 2"/>
</dbReference>
<comment type="caution">
    <text evidence="1">The sequence shown here is derived from an EMBL/GenBank/DDBJ whole genome shotgun (WGS) entry which is preliminary data.</text>
</comment>
<organism evidence="1 2">
    <name type="scientific">Pyropia yezoensis</name>
    <name type="common">Susabi-nori</name>
    <name type="synonym">Porphyra yezoensis</name>
    <dbReference type="NCBI Taxonomy" id="2788"/>
    <lineage>
        <taxon>Eukaryota</taxon>
        <taxon>Rhodophyta</taxon>
        <taxon>Bangiophyceae</taxon>
        <taxon>Bangiales</taxon>
        <taxon>Bangiaceae</taxon>
        <taxon>Pyropia</taxon>
    </lineage>
</organism>